<dbReference type="OrthoDB" id="3173428at2"/>
<protein>
    <recommendedName>
        <fullName evidence="1">Amidohydrolase 3 domain-containing protein</fullName>
    </recommendedName>
</protein>
<reference evidence="2 3" key="1">
    <citation type="submission" date="2018-11" db="EMBL/GenBank/DDBJ databases">
        <title>Microbial catabolism of amino acid.</title>
        <authorList>
            <person name="Hibi M."/>
            <person name="Ogawa J."/>
        </authorList>
    </citation>
    <scope>NUCLEOTIDE SEQUENCE [LARGE SCALE GENOMIC DNA]</scope>
    <source>
        <strain evidence="2 3">C31-06</strain>
    </source>
</reference>
<proteinExistence type="predicted"/>
<dbReference type="InterPro" id="IPR032466">
    <property type="entry name" value="Metal_Hydrolase"/>
</dbReference>
<dbReference type="EMBL" id="BHYM01000060">
    <property type="protein sequence ID" value="GCE42541.1"/>
    <property type="molecule type" value="Genomic_DNA"/>
</dbReference>
<dbReference type="Gene3D" id="3.10.310.70">
    <property type="match status" value="1"/>
</dbReference>
<comment type="caution">
    <text evidence="2">The sequence shown here is derived from an EMBL/GenBank/DDBJ whole genome shotgun (WGS) entry which is preliminary data.</text>
</comment>
<evidence type="ECO:0000313" key="3">
    <source>
        <dbReference type="Proteomes" id="UP000287519"/>
    </source>
</evidence>
<dbReference type="Gene3D" id="3.20.20.140">
    <property type="entry name" value="Metal-dependent hydrolases"/>
    <property type="match status" value="2"/>
</dbReference>
<organism evidence="2 3">
    <name type="scientific">Rhodococcus wratislaviensis</name>
    <name type="common">Tsukamurella wratislaviensis</name>
    <dbReference type="NCBI Taxonomy" id="44752"/>
    <lineage>
        <taxon>Bacteria</taxon>
        <taxon>Bacillati</taxon>
        <taxon>Actinomycetota</taxon>
        <taxon>Actinomycetes</taxon>
        <taxon>Mycobacteriales</taxon>
        <taxon>Nocardiaceae</taxon>
        <taxon>Rhodococcus</taxon>
    </lineage>
</organism>
<dbReference type="RefSeq" id="WP_124394476.1">
    <property type="nucleotide sequence ID" value="NZ_BHYM01000060.1"/>
</dbReference>
<keyword evidence="3" id="KW-1185">Reference proteome</keyword>
<dbReference type="AlphaFoldDB" id="A0A402CFZ7"/>
<dbReference type="InterPro" id="IPR011059">
    <property type="entry name" value="Metal-dep_hydrolase_composite"/>
</dbReference>
<sequence length="470" mass="49233">MTDLVIRNAEVDGVAGIDVSISDGRIVAVGPDLPATTADVIDAEGGALIPGLHDHHLHLHAMAADAASVPCGPPGVRDAAALADALGRAPGDDHGWVRGVGYIETVAGDLDADALDRLHAARPVRVQHRSGAMWMLNGAASAAVRLAEAAHPGIERAPDGRPTGRVWRADDWLRDRLPPSGPPRLDAVGAALSRWGITGVTDASPDLDPRSRAAIETSVSDGSLPQRVHLLGAAPDSSTASPQGRVTVGPYKIVLADSGLPDLDDLADRIRDVHDRGRAVAVHCVTRESLLLLLAVLDDVGTRSGDRIEHGALIPSETIDDLRRRGLTIVTQPGFLAHRGDDYLREVDEIDHPDLYRCRSLIAAGVPVALSSDAPYGSPDPWAVIAAAVNRRAPTGEVVGVSERITAAEALTRYLTPAADPGGRPRTVRAGADADLVLLHAPLREVLTAPSADAVRATLFGGTPRPIRVN</sequence>
<dbReference type="PANTHER" id="PTHR22642">
    <property type="entry name" value="IMIDAZOLONEPROPIONASE"/>
    <property type="match status" value="1"/>
</dbReference>
<evidence type="ECO:0000259" key="1">
    <source>
        <dbReference type="Pfam" id="PF07969"/>
    </source>
</evidence>
<gene>
    <name evidence="2" type="ORF">Rhow_006670</name>
</gene>
<dbReference type="Pfam" id="PF07969">
    <property type="entry name" value="Amidohydro_3"/>
    <property type="match status" value="1"/>
</dbReference>
<dbReference type="Gene3D" id="2.30.40.10">
    <property type="entry name" value="Urease, subunit C, domain 1"/>
    <property type="match status" value="1"/>
</dbReference>
<evidence type="ECO:0000313" key="2">
    <source>
        <dbReference type="EMBL" id="GCE42541.1"/>
    </source>
</evidence>
<dbReference type="InterPro" id="IPR013108">
    <property type="entry name" value="Amidohydro_3"/>
</dbReference>
<dbReference type="Proteomes" id="UP000287519">
    <property type="component" value="Unassembled WGS sequence"/>
</dbReference>
<dbReference type="SUPFAM" id="SSF51338">
    <property type="entry name" value="Composite domain of metallo-dependent hydrolases"/>
    <property type="match status" value="1"/>
</dbReference>
<feature type="domain" description="Amidohydrolase 3" evidence="1">
    <location>
        <begin position="39"/>
        <end position="463"/>
    </location>
</feature>
<accession>A0A402CFZ7</accession>
<dbReference type="PANTHER" id="PTHR22642:SF2">
    <property type="entry name" value="PROTEIN LONG AFTER FAR-RED 3"/>
    <property type="match status" value="1"/>
</dbReference>
<dbReference type="SUPFAM" id="SSF51556">
    <property type="entry name" value="Metallo-dependent hydrolases"/>
    <property type="match status" value="1"/>
</dbReference>
<dbReference type="GO" id="GO:0016810">
    <property type="term" value="F:hydrolase activity, acting on carbon-nitrogen (but not peptide) bonds"/>
    <property type="evidence" value="ECO:0007669"/>
    <property type="project" value="InterPro"/>
</dbReference>
<name>A0A402CFZ7_RHOWR</name>